<evidence type="ECO:0000313" key="3">
    <source>
        <dbReference type="Proteomes" id="UP000053989"/>
    </source>
</evidence>
<gene>
    <name evidence="2" type="ORF">SCLCIDRAFT_30907</name>
</gene>
<keyword evidence="3" id="KW-1185">Reference proteome</keyword>
<dbReference type="HOGENOM" id="CLU_1038847_0_0_1"/>
<accession>A0A0C2ZQ18</accession>
<feature type="region of interest" description="Disordered" evidence="1">
    <location>
        <begin position="239"/>
        <end position="268"/>
    </location>
</feature>
<dbReference type="InParanoid" id="A0A0C2ZQ18"/>
<dbReference type="Proteomes" id="UP000053989">
    <property type="component" value="Unassembled WGS sequence"/>
</dbReference>
<dbReference type="AlphaFoldDB" id="A0A0C2ZQ18"/>
<evidence type="ECO:0000313" key="2">
    <source>
        <dbReference type="EMBL" id="KIM54677.1"/>
    </source>
</evidence>
<feature type="compositionally biased region" description="Polar residues" evidence="1">
    <location>
        <begin position="142"/>
        <end position="152"/>
    </location>
</feature>
<feature type="region of interest" description="Disordered" evidence="1">
    <location>
        <begin position="142"/>
        <end position="169"/>
    </location>
</feature>
<organism evidence="2 3">
    <name type="scientific">Scleroderma citrinum Foug A</name>
    <dbReference type="NCBI Taxonomy" id="1036808"/>
    <lineage>
        <taxon>Eukaryota</taxon>
        <taxon>Fungi</taxon>
        <taxon>Dikarya</taxon>
        <taxon>Basidiomycota</taxon>
        <taxon>Agaricomycotina</taxon>
        <taxon>Agaricomycetes</taxon>
        <taxon>Agaricomycetidae</taxon>
        <taxon>Boletales</taxon>
        <taxon>Sclerodermatineae</taxon>
        <taxon>Sclerodermataceae</taxon>
        <taxon>Scleroderma</taxon>
    </lineage>
</organism>
<name>A0A0C2ZQ18_9AGAM</name>
<dbReference type="EMBL" id="KN822149">
    <property type="protein sequence ID" value="KIM54677.1"/>
    <property type="molecule type" value="Genomic_DNA"/>
</dbReference>
<proteinExistence type="predicted"/>
<evidence type="ECO:0000256" key="1">
    <source>
        <dbReference type="SAM" id="MobiDB-lite"/>
    </source>
</evidence>
<dbReference type="OrthoDB" id="2709645at2759"/>
<protein>
    <submittedName>
        <fullName evidence="2">Uncharacterized protein</fullName>
    </submittedName>
</protein>
<sequence>MHQNVASPIQQTIATPPRIAMNGPTLAHALVGAFSAPQTTPPTLMLSIQPSNICNQLPSFLEFGSLGPELDLMFQAGSMGMFLDWMASTPQWSNNCLESNPFIAAGPTTVNMASQLLASSGMAPTVDYLTLATQAALELPQLSPTRSPQSRNELPLLPPAPSTDPNSPSDVFMECLQSFMYTGPGSSPNRSLLTSITQNFENCEGPALGRARRKPVPSLRVLRDNMIGDMNKENVLPVLAGKKGKKSKGKCSAASEANDGPAKKAKKN</sequence>
<reference evidence="3" key="2">
    <citation type="submission" date="2015-01" db="EMBL/GenBank/DDBJ databases">
        <title>Evolutionary Origins and Diversification of the Mycorrhizal Mutualists.</title>
        <authorList>
            <consortium name="DOE Joint Genome Institute"/>
            <consortium name="Mycorrhizal Genomics Consortium"/>
            <person name="Kohler A."/>
            <person name="Kuo A."/>
            <person name="Nagy L.G."/>
            <person name="Floudas D."/>
            <person name="Copeland A."/>
            <person name="Barry K.W."/>
            <person name="Cichocki N."/>
            <person name="Veneault-Fourrey C."/>
            <person name="LaButti K."/>
            <person name="Lindquist E.A."/>
            <person name="Lipzen A."/>
            <person name="Lundell T."/>
            <person name="Morin E."/>
            <person name="Murat C."/>
            <person name="Riley R."/>
            <person name="Ohm R."/>
            <person name="Sun H."/>
            <person name="Tunlid A."/>
            <person name="Henrissat B."/>
            <person name="Grigoriev I.V."/>
            <person name="Hibbett D.S."/>
            <person name="Martin F."/>
        </authorList>
    </citation>
    <scope>NUCLEOTIDE SEQUENCE [LARGE SCALE GENOMIC DNA]</scope>
    <source>
        <strain evidence="3">Foug A</strain>
    </source>
</reference>
<reference evidence="2 3" key="1">
    <citation type="submission" date="2014-04" db="EMBL/GenBank/DDBJ databases">
        <authorList>
            <consortium name="DOE Joint Genome Institute"/>
            <person name="Kuo A."/>
            <person name="Kohler A."/>
            <person name="Nagy L.G."/>
            <person name="Floudas D."/>
            <person name="Copeland A."/>
            <person name="Barry K.W."/>
            <person name="Cichocki N."/>
            <person name="Veneault-Fourrey C."/>
            <person name="LaButti K."/>
            <person name="Lindquist E.A."/>
            <person name="Lipzen A."/>
            <person name="Lundell T."/>
            <person name="Morin E."/>
            <person name="Murat C."/>
            <person name="Sun H."/>
            <person name="Tunlid A."/>
            <person name="Henrissat B."/>
            <person name="Grigoriev I.V."/>
            <person name="Hibbett D.S."/>
            <person name="Martin F."/>
            <person name="Nordberg H.P."/>
            <person name="Cantor M.N."/>
            <person name="Hua S.X."/>
        </authorList>
    </citation>
    <scope>NUCLEOTIDE SEQUENCE [LARGE SCALE GENOMIC DNA]</scope>
    <source>
        <strain evidence="2 3">Foug A</strain>
    </source>
</reference>